<feature type="domain" description="7TM GPCR serpentine receptor class x (Srx)" evidence="2">
    <location>
        <begin position="5"/>
        <end position="115"/>
    </location>
</feature>
<dbReference type="Proteomes" id="UP000053660">
    <property type="component" value="Unassembled WGS sequence"/>
</dbReference>
<protein>
    <recommendedName>
        <fullName evidence="2">7TM GPCR serpentine receptor class x (Srx) domain-containing protein</fullName>
    </recommendedName>
</protein>
<keyword evidence="1" id="KW-0812">Transmembrane</keyword>
<dbReference type="EMBL" id="KN552762">
    <property type="protein sequence ID" value="KHJ90691.1"/>
    <property type="molecule type" value="Genomic_DNA"/>
</dbReference>
<organism evidence="3 4">
    <name type="scientific">Oesophagostomum dentatum</name>
    <name type="common">Nodular worm</name>
    <dbReference type="NCBI Taxonomy" id="61180"/>
    <lineage>
        <taxon>Eukaryota</taxon>
        <taxon>Metazoa</taxon>
        <taxon>Ecdysozoa</taxon>
        <taxon>Nematoda</taxon>
        <taxon>Chromadorea</taxon>
        <taxon>Rhabditida</taxon>
        <taxon>Rhabditina</taxon>
        <taxon>Rhabditomorpha</taxon>
        <taxon>Strongyloidea</taxon>
        <taxon>Strongylidae</taxon>
        <taxon>Oesophagostomum</taxon>
    </lineage>
</organism>
<evidence type="ECO:0000256" key="1">
    <source>
        <dbReference type="SAM" id="Phobius"/>
    </source>
</evidence>
<sequence length="167" mass="18843">MDYTINTINGAIFQFAWAADYPTMLVLALNRLLAVATPVLFHRICDLRTAHITIGVCTIFGAINGALCLSGDVQNYWDASVPGFAFTEGTLIAQIQFYIDFYFAEFVIIACCPCYICLFGYLIAKILYPTDDFHFDEQVHEAAVLLRKYEFSNYNDNSCIKNNEILS</sequence>
<dbReference type="Gene3D" id="1.20.1070.10">
    <property type="entry name" value="Rhodopsin 7-helix transmembrane proteins"/>
    <property type="match status" value="1"/>
</dbReference>
<dbReference type="InterPro" id="IPR019430">
    <property type="entry name" value="7TM_GPCR_serpentine_rcpt_Srx"/>
</dbReference>
<accession>A0A0B1T3J3</accession>
<evidence type="ECO:0000313" key="4">
    <source>
        <dbReference type="Proteomes" id="UP000053660"/>
    </source>
</evidence>
<keyword evidence="1" id="KW-0472">Membrane</keyword>
<gene>
    <name evidence="3" type="ORF">OESDEN_09458</name>
</gene>
<dbReference type="AlphaFoldDB" id="A0A0B1T3J3"/>
<keyword evidence="1" id="KW-1133">Transmembrane helix</keyword>
<proteinExistence type="predicted"/>
<evidence type="ECO:0000259" key="2">
    <source>
        <dbReference type="Pfam" id="PF10328"/>
    </source>
</evidence>
<keyword evidence="4" id="KW-1185">Reference proteome</keyword>
<name>A0A0B1T3J3_OESDE</name>
<dbReference type="SUPFAM" id="SSF81321">
    <property type="entry name" value="Family A G protein-coupled receptor-like"/>
    <property type="match status" value="1"/>
</dbReference>
<dbReference type="Pfam" id="PF10328">
    <property type="entry name" value="7TM_GPCR_Srx"/>
    <property type="match status" value="1"/>
</dbReference>
<feature type="transmembrane region" description="Helical" evidence="1">
    <location>
        <begin position="101"/>
        <end position="124"/>
    </location>
</feature>
<evidence type="ECO:0000313" key="3">
    <source>
        <dbReference type="EMBL" id="KHJ90691.1"/>
    </source>
</evidence>
<dbReference type="OrthoDB" id="5854687at2759"/>
<reference evidence="3 4" key="1">
    <citation type="submission" date="2014-03" db="EMBL/GenBank/DDBJ databases">
        <title>Draft genome of the hookworm Oesophagostomum dentatum.</title>
        <authorList>
            <person name="Mitreva M."/>
        </authorList>
    </citation>
    <scope>NUCLEOTIDE SEQUENCE [LARGE SCALE GENOMIC DNA]</scope>
    <source>
        <strain evidence="3 4">OD-Hann</strain>
    </source>
</reference>